<gene>
    <name evidence="6" type="ORF">HNP25_004186</name>
</gene>
<keyword evidence="3" id="KW-0731">Sigma factor</keyword>
<evidence type="ECO:0000256" key="4">
    <source>
        <dbReference type="ARBA" id="ARBA00023163"/>
    </source>
</evidence>
<dbReference type="Gene3D" id="1.10.1740.10">
    <property type="match status" value="1"/>
</dbReference>
<keyword evidence="2" id="KW-0805">Transcription regulation</keyword>
<dbReference type="InterPro" id="IPR013325">
    <property type="entry name" value="RNA_pol_sigma_r2"/>
</dbReference>
<comment type="similarity">
    <text evidence="1">Belongs to the sigma-70 factor family. ECF subfamily.</text>
</comment>
<dbReference type="Gene3D" id="1.10.10.10">
    <property type="entry name" value="Winged helix-like DNA-binding domain superfamily/Winged helix DNA-binding domain"/>
    <property type="match status" value="1"/>
</dbReference>
<proteinExistence type="inferred from homology"/>
<dbReference type="PANTHER" id="PTHR43133:SF46">
    <property type="entry name" value="RNA POLYMERASE SIGMA-70 FACTOR ECF SUBFAMILY"/>
    <property type="match status" value="1"/>
</dbReference>
<dbReference type="Proteomes" id="UP000524404">
    <property type="component" value="Unassembled WGS sequence"/>
</dbReference>
<dbReference type="AlphaFoldDB" id="A0A841EP20"/>
<dbReference type="InterPro" id="IPR013324">
    <property type="entry name" value="RNA_pol_sigma_r3/r4-like"/>
</dbReference>
<dbReference type="RefSeq" id="WP_184137400.1">
    <property type="nucleotide sequence ID" value="NZ_JACHKT010000047.1"/>
</dbReference>
<dbReference type="InterPro" id="IPR014284">
    <property type="entry name" value="RNA_pol_sigma-70_dom"/>
</dbReference>
<evidence type="ECO:0000313" key="6">
    <source>
        <dbReference type="EMBL" id="MBB6005512.1"/>
    </source>
</evidence>
<dbReference type="GO" id="GO:0006352">
    <property type="term" value="P:DNA-templated transcription initiation"/>
    <property type="evidence" value="ECO:0007669"/>
    <property type="project" value="InterPro"/>
</dbReference>
<accession>A0A841EP20</accession>
<comment type="caution">
    <text evidence="6">The sequence shown here is derived from an EMBL/GenBank/DDBJ whole genome shotgun (WGS) entry which is preliminary data.</text>
</comment>
<dbReference type="InterPro" id="IPR013249">
    <property type="entry name" value="RNA_pol_sigma70_r4_t2"/>
</dbReference>
<evidence type="ECO:0000256" key="2">
    <source>
        <dbReference type="ARBA" id="ARBA00023015"/>
    </source>
</evidence>
<dbReference type="InterPro" id="IPR039425">
    <property type="entry name" value="RNA_pol_sigma-70-like"/>
</dbReference>
<dbReference type="GO" id="GO:0016987">
    <property type="term" value="F:sigma factor activity"/>
    <property type="evidence" value="ECO:0007669"/>
    <property type="project" value="UniProtKB-KW"/>
</dbReference>
<keyword evidence="7" id="KW-1185">Reference proteome</keyword>
<reference evidence="6 7" key="1">
    <citation type="submission" date="2020-08" db="EMBL/GenBank/DDBJ databases">
        <title>Functional genomics of gut bacteria from endangered species of beetles.</title>
        <authorList>
            <person name="Carlos-Shanley C."/>
        </authorList>
    </citation>
    <scope>NUCLEOTIDE SEQUENCE [LARGE SCALE GENOMIC DNA]</scope>
    <source>
        <strain evidence="6 7">S00070</strain>
    </source>
</reference>
<sequence>MKIYQQNIPLDEGSLDVKAIGLWLKIKSGDETAFETLMLDFYKVLFSYGIRLVPDEDYIKDCIQDVFMEIWFRRATLGETEFVKYYLLKSLRRRIFREYKKWFAQHEEASDDYHFVVDFSVETQLIEQEHSSEQIGKMEMLLNKLPKRQKEAVYLKFYQNLSNEQIAEVLSVNRQSVYNLLYEALRKLRTEWPNEYVSCILLLHTWHII</sequence>
<feature type="domain" description="RNA polymerase sigma factor 70 region 4 type 2" evidence="5">
    <location>
        <begin position="137"/>
        <end position="188"/>
    </location>
</feature>
<protein>
    <submittedName>
        <fullName evidence="6">RNA polymerase sigma factor (Sigma-70 family)</fullName>
    </submittedName>
</protein>
<dbReference type="InterPro" id="IPR036388">
    <property type="entry name" value="WH-like_DNA-bd_sf"/>
</dbReference>
<evidence type="ECO:0000256" key="3">
    <source>
        <dbReference type="ARBA" id="ARBA00023082"/>
    </source>
</evidence>
<dbReference type="SUPFAM" id="SSF88946">
    <property type="entry name" value="Sigma2 domain of RNA polymerase sigma factors"/>
    <property type="match status" value="1"/>
</dbReference>
<dbReference type="PANTHER" id="PTHR43133">
    <property type="entry name" value="RNA POLYMERASE ECF-TYPE SIGMA FACTO"/>
    <property type="match status" value="1"/>
</dbReference>
<evidence type="ECO:0000256" key="1">
    <source>
        <dbReference type="ARBA" id="ARBA00010641"/>
    </source>
</evidence>
<dbReference type="EMBL" id="JACHKT010000047">
    <property type="protein sequence ID" value="MBB6005512.1"/>
    <property type="molecule type" value="Genomic_DNA"/>
</dbReference>
<dbReference type="SUPFAM" id="SSF88659">
    <property type="entry name" value="Sigma3 and sigma4 domains of RNA polymerase sigma factors"/>
    <property type="match status" value="1"/>
</dbReference>
<evidence type="ECO:0000259" key="5">
    <source>
        <dbReference type="Pfam" id="PF08281"/>
    </source>
</evidence>
<organism evidence="6 7">
    <name type="scientific">Arcicella rosea</name>
    <dbReference type="NCBI Taxonomy" id="502909"/>
    <lineage>
        <taxon>Bacteria</taxon>
        <taxon>Pseudomonadati</taxon>
        <taxon>Bacteroidota</taxon>
        <taxon>Cytophagia</taxon>
        <taxon>Cytophagales</taxon>
        <taxon>Flectobacillaceae</taxon>
        <taxon>Arcicella</taxon>
    </lineage>
</organism>
<evidence type="ECO:0000313" key="7">
    <source>
        <dbReference type="Proteomes" id="UP000524404"/>
    </source>
</evidence>
<dbReference type="GO" id="GO:0003677">
    <property type="term" value="F:DNA binding"/>
    <property type="evidence" value="ECO:0007669"/>
    <property type="project" value="InterPro"/>
</dbReference>
<dbReference type="Pfam" id="PF08281">
    <property type="entry name" value="Sigma70_r4_2"/>
    <property type="match status" value="1"/>
</dbReference>
<dbReference type="CDD" id="cd06171">
    <property type="entry name" value="Sigma70_r4"/>
    <property type="match status" value="1"/>
</dbReference>
<name>A0A841EP20_9BACT</name>
<keyword evidence="4" id="KW-0804">Transcription</keyword>
<dbReference type="NCBIfam" id="TIGR02937">
    <property type="entry name" value="sigma70-ECF"/>
    <property type="match status" value="1"/>
</dbReference>